<evidence type="ECO:0000313" key="1">
    <source>
        <dbReference type="EMBL" id="KAJ8929984.1"/>
    </source>
</evidence>
<name>A0AAV8WTS2_9CUCU</name>
<reference evidence="1" key="1">
    <citation type="journal article" date="2023" name="Insect Mol. Biol.">
        <title>Genome sequencing provides insights into the evolution of gene families encoding plant cell wall-degrading enzymes in longhorned beetles.</title>
        <authorList>
            <person name="Shin N.R."/>
            <person name="Okamura Y."/>
            <person name="Kirsch R."/>
            <person name="Pauchet Y."/>
        </authorList>
    </citation>
    <scope>NUCLEOTIDE SEQUENCE</scope>
    <source>
        <strain evidence="1">RBIC_L_NR</strain>
    </source>
</reference>
<dbReference type="AlphaFoldDB" id="A0AAV8WTS2"/>
<dbReference type="EMBL" id="JANEYF010004825">
    <property type="protein sequence ID" value="KAJ8929984.1"/>
    <property type="molecule type" value="Genomic_DNA"/>
</dbReference>
<organism evidence="1 2">
    <name type="scientific">Rhamnusium bicolor</name>
    <dbReference type="NCBI Taxonomy" id="1586634"/>
    <lineage>
        <taxon>Eukaryota</taxon>
        <taxon>Metazoa</taxon>
        <taxon>Ecdysozoa</taxon>
        <taxon>Arthropoda</taxon>
        <taxon>Hexapoda</taxon>
        <taxon>Insecta</taxon>
        <taxon>Pterygota</taxon>
        <taxon>Neoptera</taxon>
        <taxon>Endopterygota</taxon>
        <taxon>Coleoptera</taxon>
        <taxon>Polyphaga</taxon>
        <taxon>Cucujiformia</taxon>
        <taxon>Chrysomeloidea</taxon>
        <taxon>Cerambycidae</taxon>
        <taxon>Lepturinae</taxon>
        <taxon>Rhagiini</taxon>
        <taxon>Rhamnusium</taxon>
    </lineage>
</organism>
<gene>
    <name evidence="1" type="ORF">NQ314_017273</name>
</gene>
<protein>
    <submittedName>
        <fullName evidence="1">Uncharacterized protein</fullName>
    </submittedName>
</protein>
<accession>A0AAV8WTS2</accession>
<dbReference type="Proteomes" id="UP001162156">
    <property type="component" value="Unassembled WGS sequence"/>
</dbReference>
<comment type="caution">
    <text evidence="1">The sequence shown here is derived from an EMBL/GenBank/DDBJ whole genome shotgun (WGS) entry which is preliminary data.</text>
</comment>
<sequence>MNLGKRLMLAKRHYFYSPVGPFTLGIVLPDKYGFIKVNKTDMSLPPYEVFYDALLTNTWKVHPDW</sequence>
<evidence type="ECO:0000313" key="2">
    <source>
        <dbReference type="Proteomes" id="UP001162156"/>
    </source>
</evidence>
<proteinExistence type="predicted"/>
<keyword evidence="2" id="KW-1185">Reference proteome</keyword>